<evidence type="ECO:0000259" key="1">
    <source>
        <dbReference type="Pfam" id="PF09603"/>
    </source>
</evidence>
<dbReference type="PROSITE" id="PS51257">
    <property type="entry name" value="PROKAR_LIPOPROTEIN"/>
    <property type="match status" value="1"/>
</dbReference>
<accession>A0A382UYI7</accession>
<name>A0A382UYI7_9ZZZZ</name>
<dbReference type="AlphaFoldDB" id="A0A382UYI7"/>
<gene>
    <name evidence="2" type="ORF">METZ01_LOCUS392167</name>
</gene>
<reference evidence="2" key="1">
    <citation type="submission" date="2018-05" db="EMBL/GenBank/DDBJ databases">
        <authorList>
            <person name="Lanie J.A."/>
            <person name="Ng W.-L."/>
            <person name="Kazmierczak K.M."/>
            <person name="Andrzejewski T.M."/>
            <person name="Davidsen T.M."/>
            <person name="Wayne K.J."/>
            <person name="Tettelin H."/>
            <person name="Glass J.I."/>
            <person name="Rusch D."/>
            <person name="Podicherti R."/>
            <person name="Tsui H.-C.T."/>
            <person name="Winkler M.E."/>
        </authorList>
    </citation>
    <scope>NUCLEOTIDE SEQUENCE</scope>
</reference>
<feature type="domain" description="Fibrobacter succinogenes major paralogous" evidence="1">
    <location>
        <begin position="62"/>
        <end position="229"/>
    </location>
</feature>
<dbReference type="Pfam" id="PF09603">
    <property type="entry name" value="Fib_succ_major"/>
    <property type="match status" value="1"/>
</dbReference>
<dbReference type="EMBL" id="UINC01147787">
    <property type="protein sequence ID" value="SVD39313.1"/>
    <property type="molecule type" value="Genomic_DNA"/>
</dbReference>
<dbReference type="InterPro" id="IPR011871">
    <property type="entry name" value="Fib_succ_major"/>
</dbReference>
<evidence type="ECO:0000313" key="2">
    <source>
        <dbReference type="EMBL" id="SVD39313.1"/>
    </source>
</evidence>
<feature type="non-terminal residue" evidence="2">
    <location>
        <position position="230"/>
    </location>
</feature>
<dbReference type="NCBIfam" id="TIGR02145">
    <property type="entry name" value="Fib_succ_major"/>
    <property type="match status" value="1"/>
</dbReference>
<sequence length="230" mass="25313">MRKIISLIICSLFFLSCEDKKEEPLPLDCAGVEGGTEVVDCTGECGGTAISDIDGNCYETMQIGEQIWITENLRVTHYNDGSELPTGYNDSDWINLSTGAYAVFPADDNNLSQDTCGDNCAEVYGNLYNWFAVNDDRGICPEGWHVPTDGEYTVLSNYLGGEYVAGGKMKEIGTEHWCGYYPNYPDNCINESATNESGFTALPAGSRHVSYGDYSGLGRECYFWTSDTED</sequence>
<proteinExistence type="predicted"/>
<protein>
    <recommendedName>
        <fullName evidence="1">Fibrobacter succinogenes major paralogous domain-containing protein</fullName>
    </recommendedName>
</protein>
<organism evidence="2">
    <name type="scientific">marine metagenome</name>
    <dbReference type="NCBI Taxonomy" id="408172"/>
    <lineage>
        <taxon>unclassified sequences</taxon>
        <taxon>metagenomes</taxon>
        <taxon>ecological metagenomes</taxon>
    </lineage>
</organism>